<dbReference type="EMBL" id="AP027142">
    <property type="protein sequence ID" value="BDV33842.1"/>
    <property type="molecule type" value="Genomic_DNA"/>
</dbReference>
<dbReference type="Proteomes" id="UP001317629">
    <property type="component" value="Chromosome"/>
</dbReference>
<proteinExistence type="predicted"/>
<dbReference type="Gene3D" id="3.60.15.10">
    <property type="entry name" value="Ribonuclease Z/Hydroxyacylglutathione hydrolase-like"/>
    <property type="match status" value="1"/>
</dbReference>
<name>A0ABM8E7B1_9HYPH</name>
<accession>A0ABM8E7B1</accession>
<dbReference type="InterPro" id="IPR050855">
    <property type="entry name" value="NDM-1-like"/>
</dbReference>
<evidence type="ECO:0000313" key="3">
    <source>
        <dbReference type="EMBL" id="BDV33842.1"/>
    </source>
</evidence>
<sequence>MRIPSVALCGFTAAFVFLPIAADAASLQEAAAALGAVDAKSLEFSGAGHWYQFGQAPVPGGPWPQFEVSSYSASVNFNAPAQRVLLTRIQTVEPGRQRPTPTEQKLSWLVSGDKAWNVAPPANASPDAAPVATPQPALVEERTAEIWTTPQGFLKAALANGAKSSASGAGVQISFTSAGHKYEGYINAANQLEWVRSWIDSPVLGDTLVETKFSGYKDFGGIQFPAELTRSQGGFPVLHVKVASAKLNQAVDIPVPENIASSKAAAPTVTANKLAEGVYWLTGGTHHSVAIEQKDHVVLVEAPLNEERSLALIAKIAEIAPNKPIKYVLNSHVHFDHSGGLRTFVDAGATLVTHELDKPYYEQAWSAPHTLRPDRLAQSKKAAKFETYADKHVLSDGARQIEVHRIAGNGHSDELALVYLPAEKILIEADAFTPQAKDAPPPKSPNPYSVNLYENIQKLKLDVAQIAGLHGPRVGALADLRAAIGQPPLAQ</sequence>
<dbReference type="PANTHER" id="PTHR42951:SF20">
    <property type="entry name" value="BETA LACTAMASE"/>
    <property type="match status" value="1"/>
</dbReference>
<dbReference type="SUPFAM" id="SSF56281">
    <property type="entry name" value="Metallo-hydrolase/oxidoreductase"/>
    <property type="match status" value="1"/>
</dbReference>
<evidence type="ECO:0000256" key="1">
    <source>
        <dbReference type="SAM" id="SignalP"/>
    </source>
</evidence>
<gene>
    <name evidence="3" type="ORF">SS37A_13710</name>
</gene>
<feature type="chain" id="PRO_5045234733" description="Metallo-beta-lactamase domain-containing protein" evidence="1">
    <location>
        <begin position="25"/>
        <end position="491"/>
    </location>
</feature>
<dbReference type="InterPro" id="IPR036866">
    <property type="entry name" value="RibonucZ/Hydroxyglut_hydro"/>
</dbReference>
<organism evidence="3 4">
    <name type="scientific">Methylocystis iwaonis</name>
    <dbReference type="NCBI Taxonomy" id="2885079"/>
    <lineage>
        <taxon>Bacteria</taxon>
        <taxon>Pseudomonadati</taxon>
        <taxon>Pseudomonadota</taxon>
        <taxon>Alphaproteobacteria</taxon>
        <taxon>Hyphomicrobiales</taxon>
        <taxon>Methylocystaceae</taxon>
        <taxon>Methylocystis</taxon>
    </lineage>
</organism>
<dbReference type="Pfam" id="PF00753">
    <property type="entry name" value="Lactamase_B"/>
    <property type="match status" value="1"/>
</dbReference>
<evidence type="ECO:0000313" key="4">
    <source>
        <dbReference type="Proteomes" id="UP001317629"/>
    </source>
</evidence>
<feature type="signal peptide" evidence="1">
    <location>
        <begin position="1"/>
        <end position="24"/>
    </location>
</feature>
<evidence type="ECO:0000259" key="2">
    <source>
        <dbReference type="SMART" id="SM00849"/>
    </source>
</evidence>
<reference evidence="3 4" key="1">
    <citation type="journal article" date="2023" name="Int. J. Syst. Evol. Microbiol.">
        <title>Methylocystis iwaonis sp. nov., a type II methane-oxidizing bacterium from surface soil of a rice paddy field in Japan, and emended description of the genus Methylocystis (ex Whittenbury et al. 1970) Bowman et al. 1993.</title>
        <authorList>
            <person name="Kaise H."/>
            <person name="Sawadogo J.B."/>
            <person name="Alam M.S."/>
            <person name="Ueno C."/>
            <person name="Dianou D."/>
            <person name="Shinjo R."/>
            <person name="Asakawa S."/>
        </authorList>
    </citation>
    <scope>NUCLEOTIDE SEQUENCE [LARGE SCALE GENOMIC DNA]</scope>
    <source>
        <strain evidence="3 4">SS37A-Re</strain>
    </source>
</reference>
<dbReference type="PANTHER" id="PTHR42951">
    <property type="entry name" value="METALLO-BETA-LACTAMASE DOMAIN-CONTAINING"/>
    <property type="match status" value="1"/>
</dbReference>
<dbReference type="InterPro" id="IPR001279">
    <property type="entry name" value="Metallo-B-lactamas"/>
</dbReference>
<dbReference type="RefSeq" id="WP_281931375.1">
    <property type="nucleotide sequence ID" value="NZ_AP027142.1"/>
</dbReference>
<feature type="domain" description="Metallo-beta-lactamase" evidence="2">
    <location>
        <begin position="285"/>
        <end position="470"/>
    </location>
</feature>
<keyword evidence="1" id="KW-0732">Signal</keyword>
<dbReference type="SMART" id="SM00849">
    <property type="entry name" value="Lactamase_B"/>
    <property type="match status" value="1"/>
</dbReference>
<protein>
    <recommendedName>
        <fullName evidence="2">Metallo-beta-lactamase domain-containing protein</fullName>
    </recommendedName>
</protein>
<keyword evidence="4" id="KW-1185">Reference proteome</keyword>